<protein>
    <recommendedName>
        <fullName evidence="4">Large ribosomal subunit protein uL13</fullName>
    </recommendedName>
</protein>
<dbReference type="InterPro" id="IPR036899">
    <property type="entry name" value="Ribosomal_uL13_sf"/>
</dbReference>
<dbReference type="CDD" id="cd00392">
    <property type="entry name" value="Ribosomal_L13"/>
    <property type="match status" value="1"/>
</dbReference>
<proteinExistence type="inferred from homology"/>
<dbReference type="GO" id="GO:0017148">
    <property type="term" value="P:negative regulation of translation"/>
    <property type="evidence" value="ECO:0007669"/>
    <property type="project" value="TreeGrafter"/>
</dbReference>
<dbReference type="Pfam" id="PF00572">
    <property type="entry name" value="Ribosomal_L13"/>
    <property type="match status" value="1"/>
</dbReference>
<comment type="caution">
    <text evidence="5">The sequence shown here is derived from an EMBL/GenBank/DDBJ whole genome shotgun (WGS) entry which is preliminary data.</text>
</comment>
<comment type="subunit">
    <text evidence="4">Part of the 50S ribosomal subunit.</text>
</comment>
<dbReference type="SUPFAM" id="SSF52161">
    <property type="entry name" value="Ribosomal protein L13"/>
    <property type="match status" value="1"/>
</dbReference>
<comment type="function">
    <text evidence="4">This protein is one of the early assembly proteins of the 50S ribosomal subunit, although it is not seen to bind rRNA by itself. It is important during the early stages of 50S assembly.</text>
</comment>
<name>A0A1F5G3K7_9BACT</name>
<dbReference type="GO" id="GO:0005840">
    <property type="term" value="C:ribosome"/>
    <property type="evidence" value="ECO:0007669"/>
    <property type="project" value="UniProtKB-KW"/>
</dbReference>
<dbReference type="PANTHER" id="PTHR11545:SF2">
    <property type="entry name" value="LARGE RIBOSOMAL SUBUNIT PROTEIN UL13M"/>
    <property type="match status" value="1"/>
</dbReference>
<dbReference type="GO" id="GO:0003735">
    <property type="term" value="F:structural constituent of ribosome"/>
    <property type="evidence" value="ECO:0007669"/>
    <property type="project" value="InterPro"/>
</dbReference>
<dbReference type="GO" id="GO:1990904">
    <property type="term" value="C:ribonucleoprotein complex"/>
    <property type="evidence" value="ECO:0007669"/>
    <property type="project" value="UniProtKB-KW"/>
</dbReference>
<dbReference type="PIRSF" id="PIRSF002181">
    <property type="entry name" value="Ribosomal_L13"/>
    <property type="match status" value="1"/>
</dbReference>
<evidence type="ECO:0000313" key="5">
    <source>
        <dbReference type="EMBL" id="OGD86395.1"/>
    </source>
</evidence>
<dbReference type="GO" id="GO:0003729">
    <property type="term" value="F:mRNA binding"/>
    <property type="evidence" value="ECO:0007669"/>
    <property type="project" value="TreeGrafter"/>
</dbReference>
<organism evidence="5 6">
    <name type="scientific">Candidatus Curtissbacteria bacterium RIFCSPHIGHO2_01_FULL_41_11</name>
    <dbReference type="NCBI Taxonomy" id="1797711"/>
    <lineage>
        <taxon>Bacteria</taxon>
        <taxon>Candidatus Curtissiibacteriota</taxon>
    </lineage>
</organism>
<dbReference type="InterPro" id="IPR005823">
    <property type="entry name" value="Ribosomal_uL13_bac-type"/>
</dbReference>
<evidence type="ECO:0000256" key="3">
    <source>
        <dbReference type="ARBA" id="ARBA00023274"/>
    </source>
</evidence>
<dbReference type="GO" id="GO:0006412">
    <property type="term" value="P:translation"/>
    <property type="evidence" value="ECO:0007669"/>
    <property type="project" value="UniProtKB-UniRule"/>
</dbReference>
<keyword evidence="2 4" id="KW-0689">Ribosomal protein</keyword>
<evidence type="ECO:0000256" key="4">
    <source>
        <dbReference type="HAMAP-Rule" id="MF_01366"/>
    </source>
</evidence>
<dbReference type="Proteomes" id="UP000179102">
    <property type="component" value="Unassembled WGS sequence"/>
</dbReference>
<dbReference type="NCBIfam" id="TIGR01066">
    <property type="entry name" value="rplM_bact"/>
    <property type="match status" value="1"/>
</dbReference>
<reference evidence="5 6" key="1">
    <citation type="journal article" date="2016" name="Nat. Commun.">
        <title>Thousands of microbial genomes shed light on interconnected biogeochemical processes in an aquifer system.</title>
        <authorList>
            <person name="Anantharaman K."/>
            <person name="Brown C.T."/>
            <person name="Hug L.A."/>
            <person name="Sharon I."/>
            <person name="Castelle C.J."/>
            <person name="Probst A.J."/>
            <person name="Thomas B.C."/>
            <person name="Singh A."/>
            <person name="Wilkins M.J."/>
            <person name="Karaoz U."/>
            <person name="Brodie E.L."/>
            <person name="Williams K.H."/>
            <person name="Hubbard S.S."/>
            <person name="Banfield J.F."/>
        </authorList>
    </citation>
    <scope>NUCLEOTIDE SEQUENCE [LARGE SCALE GENOMIC DNA]</scope>
</reference>
<dbReference type="HAMAP" id="MF_01366">
    <property type="entry name" value="Ribosomal_uL13"/>
    <property type="match status" value="1"/>
</dbReference>
<dbReference type="EMBL" id="MFAZ01000043">
    <property type="protein sequence ID" value="OGD86395.1"/>
    <property type="molecule type" value="Genomic_DNA"/>
</dbReference>
<gene>
    <name evidence="4" type="primary">rplM</name>
    <name evidence="5" type="ORF">A2870_00785</name>
</gene>
<dbReference type="Gene3D" id="3.90.1180.10">
    <property type="entry name" value="Ribosomal protein L13"/>
    <property type="match status" value="1"/>
</dbReference>
<dbReference type="AlphaFoldDB" id="A0A1F5G3K7"/>
<accession>A0A1F5G3K7</accession>
<dbReference type="PANTHER" id="PTHR11545">
    <property type="entry name" value="RIBOSOMAL PROTEIN L13"/>
    <property type="match status" value="1"/>
</dbReference>
<keyword evidence="3 4" id="KW-0687">Ribonucleoprotein</keyword>
<comment type="similarity">
    <text evidence="1 4">Belongs to the universal ribosomal protein uL13 family.</text>
</comment>
<evidence type="ECO:0000313" key="6">
    <source>
        <dbReference type="Proteomes" id="UP000179102"/>
    </source>
</evidence>
<evidence type="ECO:0000256" key="2">
    <source>
        <dbReference type="ARBA" id="ARBA00022980"/>
    </source>
</evidence>
<evidence type="ECO:0000256" key="1">
    <source>
        <dbReference type="ARBA" id="ARBA00006227"/>
    </source>
</evidence>
<dbReference type="STRING" id="1797711.A2870_00785"/>
<sequence>MKNIKPKDITRKWHLIDAKDEVLGRLSTKIATILMGKNKPYYTPHLDCGDNIVVINTSKIKLSGKKENQKIYYHHSGYPGGLKSKTAAEVRKQKPQELLRHSVVGMLPKNKIGKEMMRKLFIYPEKEHAYKDKFKQ</sequence>
<dbReference type="InterPro" id="IPR005822">
    <property type="entry name" value="Ribosomal_uL13"/>
</dbReference>